<protein>
    <submittedName>
        <fullName evidence="1">YobA family protein</fullName>
    </submittedName>
</protein>
<keyword evidence="2" id="KW-1185">Reference proteome</keyword>
<name>A0A9J6RBT0_9BACI</name>
<dbReference type="Gene3D" id="2.40.50.140">
    <property type="entry name" value="Nucleic acid-binding proteins"/>
    <property type="match status" value="1"/>
</dbReference>
<comment type="caution">
    <text evidence="1">The sequence shown here is derived from an EMBL/GenBank/DDBJ whole genome shotgun (WGS) entry which is preliminary data.</text>
</comment>
<dbReference type="AlphaFoldDB" id="A0A9J6RBT0"/>
<sequence>MRTRSWYRCNLLFLFLIFFLFGCSFRDSEPGITGYVTDITDTRMLVTSSEAQDLSDNGGVNEFYQMIWFSNAPDTVELGDKVSVWYDSLQESYPAQSSVKKYEIIDATAPSGATYSKTDALKKALDQQSNHPSQDFAVRSIDFIEHTATWLVELKDIWSEEVFSHEIQEEI</sequence>
<evidence type="ECO:0000313" key="2">
    <source>
        <dbReference type="Proteomes" id="UP001084197"/>
    </source>
</evidence>
<accession>A0A9J6RBT0</accession>
<dbReference type="EMBL" id="JAPRAT010000009">
    <property type="protein sequence ID" value="MCZ0702806.1"/>
    <property type="molecule type" value="Genomic_DNA"/>
</dbReference>
<dbReference type="InterPro" id="IPR012340">
    <property type="entry name" value="NA-bd_OB-fold"/>
</dbReference>
<evidence type="ECO:0000313" key="1">
    <source>
        <dbReference type="EMBL" id="MCZ0702806.1"/>
    </source>
</evidence>
<dbReference type="InterPro" id="IPR021598">
    <property type="entry name" value="DUF3221"/>
</dbReference>
<gene>
    <name evidence="1" type="ORF">OWO01_06245</name>
</gene>
<dbReference type="Pfam" id="PF11518">
    <property type="entry name" value="DUF3221"/>
    <property type="match status" value="1"/>
</dbReference>
<dbReference type="RefSeq" id="WP_268779578.1">
    <property type="nucleotide sequence ID" value="NZ_JAPRAT010000009.1"/>
</dbReference>
<dbReference type="PROSITE" id="PS51257">
    <property type="entry name" value="PROKAR_LIPOPROTEIN"/>
    <property type="match status" value="1"/>
</dbReference>
<reference evidence="1" key="1">
    <citation type="submission" date="2022-11" db="EMBL/GenBank/DDBJ databases">
        <title>WGS of Natronobacillus azotifigens 24KS-1, an anaerobic diazotrophic haloalkaliphile from soda-rich habitats.</title>
        <authorList>
            <person name="Sorokin D.Y."/>
            <person name="Merkel A.Y."/>
        </authorList>
    </citation>
    <scope>NUCLEOTIDE SEQUENCE</scope>
    <source>
        <strain evidence="1">24KS-1</strain>
    </source>
</reference>
<dbReference type="Proteomes" id="UP001084197">
    <property type="component" value="Unassembled WGS sequence"/>
</dbReference>
<proteinExistence type="predicted"/>
<organism evidence="1 2">
    <name type="scientific">Natronobacillus azotifigens</name>
    <dbReference type="NCBI Taxonomy" id="472978"/>
    <lineage>
        <taxon>Bacteria</taxon>
        <taxon>Bacillati</taxon>
        <taxon>Bacillota</taxon>
        <taxon>Bacilli</taxon>
        <taxon>Bacillales</taxon>
        <taxon>Bacillaceae</taxon>
        <taxon>Natronobacillus</taxon>
    </lineage>
</organism>